<protein>
    <recommendedName>
        <fullName evidence="4">PKD domain-containing protein</fullName>
    </recommendedName>
</protein>
<organism evidence="2 3">
    <name type="scientific">Prevotella aff. ruminicola Tc2-24</name>
    <dbReference type="NCBI Taxonomy" id="81582"/>
    <lineage>
        <taxon>Bacteria</taxon>
        <taxon>Pseudomonadati</taxon>
        <taxon>Bacteroidota</taxon>
        <taxon>Bacteroidia</taxon>
        <taxon>Bacteroidales</taxon>
        <taxon>Prevotellaceae</taxon>
        <taxon>Prevotella</taxon>
    </lineage>
</organism>
<sequence>MRYYKVWMVTGLLAVGLPSALPISAQRMDEGVAHSKYIQAVDEYRPAPGQYVNDAPEYEEGDTEETMIQKCNERLAGHSPADPDAHIVALGGWGGYITFHFDHSIANIPGQRDFAVWGNAYQEMRNLVFGGMNEAGVVMVSKDVNSNGLPDDPWYEISGSCDVDSVGKVVYGYEVTYRQNPMGDIAWTDNQGASGTVDRNHYHTQEYYPLWLPDNLTFRGTRLPDNMVNLSHEVDANWSPYYFVLVGFRYGYADNLPNFTDNADATSYNYEGCGIDIGWAVDEKRQPVALDFIDFVRVYTGLNQKCPQPEWWGETSTEVMGAEDIHLEASLEAIRQATGIKGVRVDTNGPQVVYDLQGRKVVPRRKGLYISNRKKVIIQ</sequence>
<evidence type="ECO:0000256" key="1">
    <source>
        <dbReference type="SAM" id="SignalP"/>
    </source>
</evidence>
<name>A0A1I0NEL2_9BACT</name>
<evidence type="ECO:0008006" key="4">
    <source>
        <dbReference type="Google" id="ProtNLM"/>
    </source>
</evidence>
<gene>
    <name evidence="2" type="ORF">SAMN04487850_1181</name>
</gene>
<accession>A0A1I0NEL2</accession>
<keyword evidence="1" id="KW-0732">Signal</keyword>
<evidence type="ECO:0000313" key="3">
    <source>
        <dbReference type="Proteomes" id="UP000199373"/>
    </source>
</evidence>
<feature type="signal peptide" evidence="1">
    <location>
        <begin position="1"/>
        <end position="20"/>
    </location>
</feature>
<evidence type="ECO:0000313" key="2">
    <source>
        <dbReference type="EMBL" id="SEV99713.1"/>
    </source>
</evidence>
<dbReference type="Proteomes" id="UP000199373">
    <property type="component" value="Unassembled WGS sequence"/>
</dbReference>
<feature type="chain" id="PRO_5011703955" description="PKD domain-containing protein" evidence="1">
    <location>
        <begin position="21"/>
        <end position="379"/>
    </location>
</feature>
<reference evidence="2 3" key="1">
    <citation type="submission" date="2016-10" db="EMBL/GenBank/DDBJ databases">
        <authorList>
            <person name="de Groot N.N."/>
        </authorList>
    </citation>
    <scope>NUCLEOTIDE SEQUENCE [LARGE SCALE GENOMIC DNA]</scope>
    <source>
        <strain evidence="2 3">TC2-24</strain>
    </source>
</reference>
<keyword evidence="3" id="KW-1185">Reference proteome</keyword>
<dbReference type="EMBL" id="FOIQ01000002">
    <property type="protein sequence ID" value="SEV99713.1"/>
    <property type="molecule type" value="Genomic_DNA"/>
</dbReference>
<proteinExistence type="predicted"/>
<dbReference type="AlphaFoldDB" id="A0A1I0NEL2"/>